<dbReference type="EMBL" id="MTKT01001080">
    <property type="protein sequence ID" value="OWM86848.1"/>
    <property type="molecule type" value="Genomic_DNA"/>
</dbReference>
<gene>
    <name evidence="2" type="ORF">CDL15_Pgr015884</name>
</gene>
<proteinExistence type="predicted"/>
<name>A0A218XPY1_PUNGR</name>
<feature type="compositionally biased region" description="Polar residues" evidence="1">
    <location>
        <begin position="95"/>
        <end position="106"/>
    </location>
</feature>
<evidence type="ECO:0000313" key="2">
    <source>
        <dbReference type="EMBL" id="OWM86848.1"/>
    </source>
</evidence>
<feature type="compositionally biased region" description="Basic residues" evidence="1">
    <location>
        <begin position="61"/>
        <end position="89"/>
    </location>
</feature>
<comment type="caution">
    <text evidence="2">The sequence shown here is derived from an EMBL/GenBank/DDBJ whole genome shotgun (WGS) entry which is preliminary data.</text>
</comment>
<accession>A0A218XPY1</accession>
<evidence type="ECO:0000313" key="3">
    <source>
        <dbReference type="Proteomes" id="UP000197138"/>
    </source>
</evidence>
<dbReference type="Proteomes" id="UP000197138">
    <property type="component" value="Unassembled WGS sequence"/>
</dbReference>
<feature type="compositionally biased region" description="Basic and acidic residues" evidence="1">
    <location>
        <begin position="46"/>
        <end position="60"/>
    </location>
</feature>
<evidence type="ECO:0000256" key="1">
    <source>
        <dbReference type="SAM" id="MobiDB-lite"/>
    </source>
</evidence>
<reference evidence="3" key="1">
    <citation type="journal article" date="2017" name="Plant J.">
        <title>The pomegranate (Punica granatum L.) genome and the genomics of punicalagin biosynthesis.</title>
        <authorList>
            <person name="Qin G."/>
            <person name="Xu C."/>
            <person name="Ming R."/>
            <person name="Tang H."/>
            <person name="Guyot R."/>
            <person name="Kramer E.M."/>
            <person name="Hu Y."/>
            <person name="Yi X."/>
            <person name="Qi Y."/>
            <person name="Xu X."/>
            <person name="Gao Z."/>
            <person name="Pan H."/>
            <person name="Jian J."/>
            <person name="Tian Y."/>
            <person name="Yue Z."/>
            <person name="Xu Y."/>
        </authorList>
    </citation>
    <scope>NUCLEOTIDE SEQUENCE [LARGE SCALE GENOMIC DNA]</scope>
    <source>
        <strain evidence="3">cv. Dabenzi</strain>
    </source>
</reference>
<sequence length="128" mass="14409">MSNEADRDGGGVEKFFLYLPYNPQTSPSFVRLSDPPIDLTPVGSRHQSEKRQWDQEETSKIRRGASRRSTRTRRTRRRRRKKNQSKRVRAAGASFSASGKNFRSSSGDGGEVEKLVAFGPVKGKYSGM</sequence>
<dbReference type="AlphaFoldDB" id="A0A218XPY1"/>
<feature type="region of interest" description="Disordered" evidence="1">
    <location>
        <begin position="26"/>
        <end position="111"/>
    </location>
</feature>
<organism evidence="2 3">
    <name type="scientific">Punica granatum</name>
    <name type="common">Pomegranate</name>
    <dbReference type="NCBI Taxonomy" id="22663"/>
    <lineage>
        <taxon>Eukaryota</taxon>
        <taxon>Viridiplantae</taxon>
        <taxon>Streptophyta</taxon>
        <taxon>Embryophyta</taxon>
        <taxon>Tracheophyta</taxon>
        <taxon>Spermatophyta</taxon>
        <taxon>Magnoliopsida</taxon>
        <taxon>eudicotyledons</taxon>
        <taxon>Gunneridae</taxon>
        <taxon>Pentapetalae</taxon>
        <taxon>rosids</taxon>
        <taxon>malvids</taxon>
        <taxon>Myrtales</taxon>
        <taxon>Lythraceae</taxon>
        <taxon>Punica</taxon>
    </lineage>
</organism>
<protein>
    <submittedName>
        <fullName evidence="2">Uncharacterized protein</fullName>
    </submittedName>
</protein>